<evidence type="ECO:0000313" key="4">
    <source>
        <dbReference type="EMBL" id="SET24563.1"/>
    </source>
</evidence>
<dbReference type="GO" id="GO:0005507">
    <property type="term" value="F:copper ion binding"/>
    <property type="evidence" value="ECO:0007669"/>
    <property type="project" value="InterPro"/>
</dbReference>
<dbReference type="InterPro" id="IPR000428">
    <property type="entry name" value="Cu-bd"/>
</dbReference>
<dbReference type="InterPro" id="IPR006121">
    <property type="entry name" value="HMA_dom"/>
</dbReference>
<evidence type="ECO:0000259" key="3">
    <source>
        <dbReference type="PROSITE" id="PS50846"/>
    </source>
</evidence>
<sequence>MKKKITIEGMSCGHCVAHVEKALKAIEEVIEVQVNLAEKNAIVELNGDVADAKLTEIIEDAGYDVVAIENQ</sequence>
<dbReference type="InterPro" id="IPR017969">
    <property type="entry name" value="Heavy-metal-associated_CS"/>
</dbReference>
<dbReference type="GO" id="GO:0006825">
    <property type="term" value="P:copper ion transport"/>
    <property type="evidence" value="ECO:0007669"/>
    <property type="project" value="InterPro"/>
</dbReference>
<dbReference type="SUPFAM" id="SSF55008">
    <property type="entry name" value="HMA, heavy metal-associated domain"/>
    <property type="match status" value="1"/>
</dbReference>
<evidence type="ECO:0000313" key="5">
    <source>
        <dbReference type="Proteomes" id="UP000199568"/>
    </source>
</evidence>
<gene>
    <name evidence="4" type="ORF">SAMN05660297_01818</name>
</gene>
<dbReference type="PROSITE" id="PS01047">
    <property type="entry name" value="HMA_1"/>
    <property type="match status" value="1"/>
</dbReference>
<dbReference type="Proteomes" id="UP000199568">
    <property type="component" value="Unassembled WGS sequence"/>
</dbReference>
<dbReference type="AlphaFoldDB" id="A0A1I0CXH5"/>
<dbReference type="EMBL" id="FOHU01000006">
    <property type="protein sequence ID" value="SET24563.1"/>
    <property type="molecule type" value="Genomic_DNA"/>
</dbReference>
<accession>A0A1I0CXH5</accession>
<dbReference type="STRING" id="426128.SAMN05660297_01818"/>
<dbReference type="PANTHER" id="PTHR46594">
    <property type="entry name" value="P-TYPE CATION-TRANSPORTING ATPASE"/>
    <property type="match status" value="1"/>
</dbReference>
<dbReference type="Pfam" id="PF00403">
    <property type="entry name" value="HMA"/>
    <property type="match status" value="1"/>
</dbReference>
<dbReference type="OrthoDB" id="9813965at2"/>
<reference evidence="4 5" key="1">
    <citation type="submission" date="2016-10" db="EMBL/GenBank/DDBJ databases">
        <authorList>
            <person name="de Groot N.N."/>
        </authorList>
    </citation>
    <scope>NUCLEOTIDE SEQUENCE [LARGE SCALE GENOMIC DNA]</scope>
    <source>
        <strain evidence="4 5">DSM 18979</strain>
    </source>
</reference>
<keyword evidence="2" id="KW-0479">Metal-binding</keyword>
<keyword evidence="5" id="KW-1185">Reference proteome</keyword>
<dbReference type="CDD" id="cd00371">
    <property type="entry name" value="HMA"/>
    <property type="match status" value="1"/>
</dbReference>
<evidence type="ECO:0000256" key="2">
    <source>
        <dbReference type="ARBA" id="ARBA00022723"/>
    </source>
</evidence>
<dbReference type="RefSeq" id="WP_090442585.1">
    <property type="nucleotide sequence ID" value="NZ_FOHU01000006.1"/>
</dbReference>
<dbReference type="PROSITE" id="PS50846">
    <property type="entry name" value="HMA_2"/>
    <property type="match status" value="1"/>
</dbReference>
<protein>
    <recommendedName>
        <fullName evidence="1">Copper chaperone CopZ</fullName>
    </recommendedName>
</protein>
<dbReference type="PANTHER" id="PTHR46594:SF4">
    <property type="entry name" value="P-TYPE CATION-TRANSPORTING ATPASE"/>
    <property type="match status" value="1"/>
</dbReference>
<dbReference type="FunFam" id="3.30.70.100:FF:000001">
    <property type="entry name" value="ATPase copper transporting beta"/>
    <property type="match status" value="1"/>
</dbReference>
<feature type="domain" description="HMA" evidence="3">
    <location>
        <begin position="1"/>
        <end position="66"/>
    </location>
</feature>
<dbReference type="PRINTS" id="PR00944">
    <property type="entry name" value="CUEXPORT"/>
</dbReference>
<dbReference type="InterPro" id="IPR036163">
    <property type="entry name" value="HMA_dom_sf"/>
</dbReference>
<proteinExistence type="predicted"/>
<name>A0A1I0CXH5_9FIRM</name>
<dbReference type="Gene3D" id="3.30.70.100">
    <property type="match status" value="1"/>
</dbReference>
<evidence type="ECO:0000256" key="1">
    <source>
        <dbReference type="ARBA" id="ARBA00015313"/>
    </source>
</evidence>
<organism evidence="4 5">
    <name type="scientific">Natronincola peptidivorans</name>
    <dbReference type="NCBI Taxonomy" id="426128"/>
    <lineage>
        <taxon>Bacteria</taxon>
        <taxon>Bacillati</taxon>
        <taxon>Bacillota</taxon>
        <taxon>Clostridia</taxon>
        <taxon>Peptostreptococcales</taxon>
        <taxon>Natronincolaceae</taxon>
        <taxon>Natronincola</taxon>
    </lineage>
</organism>